<keyword evidence="2" id="KW-1185">Reference proteome</keyword>
<dbReference type="GeneID" id="103343888"/>
<dbReference type="Proteomes" id="UP000694861">
    <property type="component" value="Unplaced"/>
</dbReference>
<proteinExistence type="predicted"/>
<accession>A0ABM0PWQ4</accession>
<dbReference type="PANTHER" id="PTHR36809">
    <property type="entry name" value="TRANSMEMBRANE PROTEIN"/>
    <property type="match status" value="1"/>
</dbReference>
<evidence type="ECO:0000313" key="3">
    <source>
        <dbReference type="RefSeq" id="XP_008245751.1"/>
    </source>
</evidence>
<evidence type="ECO:0000313" key="2">
    <source>
        <dbReference type="Proteomes" id="UP000694861"/>
    </source>
</evidence>
<reference evidence="3" key="2">
    <citation type="submission" date="2025-08" db="UniProtKB">
        <authorList>
            <consortium name="RefSeq"/>
        </authorList>
    </citation>
    <scope>IDENTIFICATION</scope>
</reference>
<evidence type="ECO:0000256" key="1">
    <source>
        <dbReference type="SAM" id="MobiDB-lite"/>
    </source>
</evidence>
<protein>
    <submittedName>
        <fullName evidence="3">Uncharacterized protein LOC103343888</fullName>
    </submittedName>
</protein>
<dbReference type="RefSeq" id="XP_008245751.1">
    <property type="nucleotide sequence ID" value="XM_008247529.1"/>
</dbReference>
<feature type="region of interest" description="Disordered" evidence="1">
    <location>
        <begin position="1"/>
        <end position="22"/>
    </location>
</feature>
<reference evidence="2" key="1">
    <citation type="journal article" date="2012" name="Nat. Commun.">
        <title>The genome of Prunus mume.</title>
        <authorList>
            <person name="Zhang Q."/>
            <person name="Chen W."/>
            <person name="Sun L."/>
            <person name="Zhao F."/>
            <person name="Huang B."/>
            <person name="Yang W."/>
            <person name="Tao Y."/>
            <person name="Wang J."/>
            <person name="Yuan Z."/>
            <person name="Fan G."/>
            <person name="Xing Z."/>
            <person name="Han C."/>
            <person name="Pan H."/>
            <person name="Zhong X."/>
            <person name="Shi W."/>
            <person name="Liang X."/>
            <person name="Du D."/>
            <person name="Sun F."/>
            <person name="Xu Z."/>
            <person name="Hao R."/>
            <person name="Lv T."/>
            <person name="Lv Y."/>
            <person name="Zheng Z."/>
            <person name="Sun M."/>
            <person name="Luo L."/>
            <person name="Cai M."/>
            <person name="Gao Y."/>
            <person name="Wang J."/>
            <person name="Yin Y."/>
            <person name="Xu X."/>
            <person name="Cheng T."/>
            <person name="Wang J."/>
        </authorList>
    </citation>
    <scope>NUCLEOTIDE SEQUENCE [LARGE SCALE GENOMIC DNA]</scope>
</reference>
<dbReference type="PANTHER" id="PTHR36809:SF1">
    <property type="entry name" value="TRANSMEMBRANE PROTEIN"/>
    <property type="match status" value="1"/>
</dbReference>
<sequence>MEASVSSFTQMATPSSSNNTLLGRSLNISKHASFTRKPCNQNQQLAIKKPSTKAWRVAAIHDVPVVADPTPVAITWQIVVGAIAGVTPFVIAQKRCEVCGGSGLVLTKEDYVKCPGCGGFLPWQSWKRFFSG</sequence>
<gene>
    <name evidence="3" type="primary">LOC103343888</name>
</gene>
<name>A0ABM0PWQ4_PRUMU</name>
<organism evidence="2 3">
    <name type="scientific">Prunus mume</name>
    <name type="common">Japanese apricot</name>
    <name type="synonym">Armeniaca mume</name>
    <dbReference type="NCBI Taxonomy" id="102107"/>
    <lineage>
        <taxon>Eukaryota</taxon>
        <taxon>Viridiplantae</taxon>
        <taxon>Streptophyta</taxon>
        <taxon>Embryophyta</taxon>
        <taxon>Tracheophyta</taxon>
        <taxon>Spermatophyta</taxon>
        <taxon>Magnoliopsida</taxon>
        <taxon>eudicotyledons</taxon>
        <taxon>Gunneridae</taxon>
        <taxon>Pentapetalae</taxon>
        <taxon>rosids</taxon>
        <taxon>fabids</taxon>
        <taxon>Rosales</taxon>
        <taxon>Rosaceae</taxon>
        <taxon>Amygdaloideae</taxon>
        <taxon>Amygdaleae</taxon>
        <taxon>Prunus</taxon>
    </lineage>
</organism>